<organism evidence="2 3">
    <name type="scientific">Candidatus Thalassarchaeum betae</name>
    <dbReference type="NCBI Taxonomy" id="2599289"/>
    <lineage>
        <taxon>Archaea</taxon>
        <taxon>Methanobacteriati</taxon>
        <taxon>Thermoplasmatota</taxon>
        <taxon>Candidatus Poseidoniia</taxon>
        <taxon>Candidatus Poseidoniales</taxon>
        <taxon>Candidatus Thalassarchaeaceae</taxon>
        <taxon>Candidatus Thalassarchaeum</taxon>
    </lineage>
</organism>
<dbReference type="EMBL" id="PSPG01000002">
    <property type="protein sequence ID" value="PXF22215.1"/>
    <property type="molecule type" value="Genomic_DNA"/>
</dbReference>
<evidence type="ECO:0000313" key="2">
    <source>
        <dbReference type="EMBL" id="PXF22215.1"/>
    </source>
</evidence>
<feature type="region of interest" description="Disordered" evidence="1">
    <location>
        <begin position="1441"/>
        <end position="1461"/>
    </location>
</feature>
<evidence type="ECO:0008006" key="4">
    <source>
        <dbReference type="Google" id="ProtNLM"/>
    </source>
</evidence>
<sequence>MNENAPRSVCLAILMIAAIALPLLDAQMDPPELRDSRDKAESPPSPCQGYDACRGTDAGNTIATAMEITDDFSFSSSVEMNDYWGEATGSTAFCSTCDTNIDMYRVDMDPGFGLEVTINWNLSGNTYDVYAFLVAIGPADTMSSYYMGSWGRVYYSSSGTIAISTEGTSTGQYPYWYPANMPGGGTPIDVAGEEVGIYVWCYYCGYASIGMSTLDYNMQVEVFEADGGVRGDTVSEVTASILSLPDTPSSWSYQSGTFELDGSTTVNVDITSCDSWCGSESTVKVTEPDGSSTTYSFANFYVGTLASYSAAGDYTLEKFDSYGDGGFGVVVGWVVGNFSGMLTGSSLDMDDLKSGFVGTNDLSDEWVIMIPDGFAANITLDWEANADLDLYAYANSDMSGLIDYSWYDQPEYIDLGAAYGGQAVFISVEFWPWGSTDPAAGYTLYLQLTPSEDPPCWVQDDAGTGGDADDVWSDGGTNITSLAVTGEQVTITGMVCAGYDPEDWYAITVPADYGVWARLDWNPTDGGATNNHFWFYMYMDIGYQSYVYGSTSTYRNPHALSTNNSYTWNSRLGEESVAVLKVQPWTIPMDWEMNYTLTFSIYDQSVEPPQSTNPNDAGLGQDAGDSTQGYDALSVQSMNQTFTGWAHDSWDRYDHYEVYIPTNYALSVTLTFPEENWLYLYLLTQQPPSTYLYSRCYSSYGEVQGQLSCSLMYAYGGGSAFIRVYNTMGGGPYEITMTMITPDNEPGAPHDDCGTGVDASDYVYLPPPNTWLNDSTQIDANGDANDTGGICTGWNDKVWDTNDYYNILVPPGKYLQMNASWTPQGTQYLYTYMYKCQVQTLPCSYPANPAYYVSQQYSNSGSTSGMSGLWVTQGGWLTLGIYGYGFTDLTYTLDLQFLPLADLVGGIQDDAGSSMDAGAGLADAVHVDDYNNITANNTLEFSGWNHGTIDSTDRYTFDVPVNHGYEVCIEHDEVQYYTSGYTVWMLLDIYVDGSYYTIATPYYANQVTCWDTANAGGYYGGEVNMIGVRNWGGAFTGNDGTDYNVTISYYSLDSDGDGWYDTMENLCGTDPYDNNSVPQDTDADGICDALDSDTDGDGVIDSEDAFPEDANESTDFDGDGIGDNSDNDLDNDGWNNSDEVDCLTNPLDASDFPADFDNDTICDLIDPDDDNDGYFDNDDRFPFNASEWADYDLDGIGDNADLDDDNDMYDDLLEIDCLSNPFDVTSIPTDLDLDGICDPMDTDVDGDGYDDVDDAFPWDPSEWADFDGDGIGDNADTDDDNDLVLDVDDAFPYDPYETVDTDGDGVGDNADLNDDGDAWTDAEEFACGSDSLDADSVPDDYDGDGLCDKVDTDDDGDGTPDVDDAFPFDATENADLDGDGVGDYSDTDDDGDGWLDSEEPNCGTDPMDPFSVPADNDRDHLCDIIDPDDDNDGTIDIDDDFPMDPNEHNDLDGDGIGDNTDNDDDGDGWLDVTELICRNAGGYGDPINADVMPIDNETADGGGPDGLCNAIDPDDDGDGFPDPADENNIICNAELCEDAFKWDPLEWHDADADGAGDNGVVLEFMDNVRAEPQPFAIAVIAIIAALALARRAMGGDEEEDEFDMYDETDQFLDDEDLEDAIDEAFDEDEDEDEDED</sequence>
<dbReference type="InterPro" id="IPR028974">
    <property type="entry name" value="TSP_type-3_rpt"/>
</dbReference>
<dbReference type="Gene3D" id="4.10.1080.10">
    <property type="entry name" value="TSP type-3 repeat"/>
    <property type="match status" value="5"/>
</dbReference>
<reference evidence="2 3" key="1">
    <citation type="journal article" date="2015" name="Nat. Commun.">
        <title>Genomic and transcriptomic evidence for scavenging of diverse organic compounds by widespread deep-sea archaea.</title>
        <authorList>
            <person name="Li M."/>
            <person name="Baker B.J."/>
            <person name="Anantharaman K."/>
            <person name="Jain S."/>
            <person name="Breier J.A."/>
            <person name="Dick G.J."/>
        </authorList>
    </citation>
    <scope>NUCLEOTIDE SEQUENCE [LARGE SCALE GENOMIC DNA]</scope>
    <source>
        <strain evidence="2">Cayman_51_deep</strain>
    </source>
</reference>
<dbReference type="Gene3D" id="2.60.120.380">
    <property type="match status" value="1"/>
</dbReference>
<feature type="compositionally biased region" description="Basic and acidic residues" evidence="1">
    <location>
        <begin position="31"/>
        <end position="41"/>
    </location>
</feature>
<evidence type="ECO:0000313" key="3">
    <source>
        <dbReference type="Proteomes" id="UP000248161"/>
    </source>
</evidence>
<name>A0A2V3HT57_9ARCH</name>
<gene>
    <name evidence="2" type="ORF">CXX69_01125</name>
</gene>
<protein>
    <recommendedName>
        <fullName evidence="4">EF-hand domain-containing protein</fullName>
    </recommendedName>
</protein>
<feature type="compositionally biased region" description="Acidic residues" evidence="1">
    <location>
        <begin position="1452"/>
        <end position="1461"/>
    </location>
</feature>
<evidence type="ECO:0000256" key="1">
    <source>
        <dbReference type="SAM" id="MobiDB-lite"/>
    </source>
</evidence>
<comment type="caution">
    <text evidence="2">The sequence shown here is derived from an EMBL/GenBank/DDBJ whole genome shotgun (WGS) entry which is preliminary data.</text>
</comment>
<dbReference type="SUPFAM" id="SSF103647">
    <property type="entry name" value="TSP type-3 repeat"/>
    <property type="match status" value="3"/>
</dbReference>
<feature type="region of interest" description="Disordered" evidence="1">
    <location>
        <begin position="1292"/>
        <end position="1405"/>
    </location>
</feature>
<dbReference type="Proteomes" id="UP000248161">
    <property type="component" value="Unassembled WGS sequence"/>
</dbReference>
<feature type="compositionally biased region" description="Acidic residues" evidence="1">
    <location>
        <begin position="1081"/>
        <end position="1128"/>
    </location>
</feature>
<feature type="region of interest" description="Disordered" evidence="1">
    <location>
        <begin position="1071"/>
        <end position="1128"/>
    </location>
</feature>
<feature type="compositionally biased region" description="Acidic residues" evidence="1">
    <location>
        <begin position="1332"/>
        <end position="1399"/>
    </location>
</feature>
<feature type="compositionally biased region" description="Acidic residues" evidence="1">
    <location>
        <begin position="1292"/>
        <end position="1324"/>
    </location>
</feature>
<dbReference type="GO" id="GO:0005509">
    <property type="term" value="F:calcium ion binding"/>
    <property type="evidence" value="ECO:0007669"/>
    <property type="project" value="InterPro"/>
</dbReference>
<accession>A0A2V3HT57</accession>
<dbReference type="PANTHER" id="PTHR10199">
    <property type="entry name" value="THROMBOSPONDIN"/>
    <property type="match status" value="1"/>
</dbReference>
<feature type="region of interest" description="Disordered" evidence="1">
    <location>
        <begin position="1597"/>
        <end position="1636"/>
    </location>
</feature>
<dbReference type="PANTHER" id="PTHR10199:SF119">
    <property type="entry name" value="RE20510P"/>
    <property type="match status" value="1"/>
</dbReference>
<feature type="region of interest" description="Disordered" evidence="1">
    <location>
        <begin position="30"/>
        <end position="50"/>
    </location>
</feature>
<proteinExistence type="predicted"/>